<protein>
    <recommendedName>
        <fullName evidence="1">DDE-1 domain-containing protein</fullName>
    </recommendedName>
</protein>
<dbReference type="EMBL" id="JACVVK020000296">
    <property type="protein sequence ID" value="KAK7479750.1"/>
    <property type="molecule type" value="Genomic_DNA"/>
</dbReference>
<evidence type="ECO:0000259" key="1">
    <source>
        <dbReference type="Pfam" id="PF03184"/>
    </source>
</evidence>
<sequence>MTQEKFLEWLQHFINTVRPSVENKVLLILDGHSSHTGSLAAIDLARENGVVMLCLPPHTTNKLQPLDISFFCLLKTRFLQAQETWLRNNPGQKVSVCPNGCCDATSVVVCSGRACHLSLSVITAG</sequence>
<dbReference type="AlphaFoldDB" id="A0ABD0JX89"/>
<name>A0ABD0JX89_9CAEN</name>
<dbReference type="Pfam" id="PF03184">
    <property type="entry name" value="DDE_1"/>
    <property type="match status" value="1"/>
</dbReference>
<dbReference type="Proteomes" id="UP001519460">
    <property type="component" value="Unassembled WGS sequence"/>
</dbReference>
<dbReference type="Gene3D" id="3.30.420.10">
    <property type="entry name" value="Ribonuclease H-like superfamily/Ribonuclease H"/>
    <property type="match status" value="1"/>
</dbReference>
<proteinExistence type="predicted"/>
<evidence type="ECO:0000313" key="2">
    <source>
        <dbReference type="EMBL" id="KAK7479750.1"/>
    </source>
</evidence>
<organism evidence="2 3">
    <name type="scientific">Batillaria attramentaria</name>
    <dbReference type="NCBI Taxonomy" id="370345"/>
    <lineage>
        <taxon>Eukaryota</taxon>
        <taxon>Metazoa</taxon>
        <taxon>Spiralia</taxon>
        <taxon>Lophotrochozoa</taxon>
        <taxon>Mollusca</taxon>
        <taxon>Gastropoda</taxon>
        <taxon>Caenogastropoda</taxon>
        <taxon>Sorbeoconcha</taxon>
        <taxon>Cerithioidea</taxon>
        <taxon>Batillariidae</taxon>
        <taxon>Batillaria</taxon>
    </lineage>
</organism>
<dbReference type="InterPro" id="IPR036397">
    <property type="entry name" value="RNaseH_sf"/>
</dbReference>
<gene>
    <name evidence="2" type="ORF">BaRGS_00029026</name>
</gene>
<accession>A0ABD0JX89</accession>
<evidence type="ECO:0000313" key="3">
    <source>
        <dbReference type="Proteomes" id="UP001519460"/>
    </source>
</evidence>
<reference evidence="2 3" key="1">
    <citation type="journal article" date="2023" name="Sci. Data">
        <title>Genome assembly of the Korean intertidal mud-creeper Batillaria attramentaria.</title>
        <authorList>
            <person name="Patra A.K."/>
            <person name="Ho P.T."/>
            <person name="Jun S."/>
            <person name="Lee S.J."/>
            <person name="Kim Y."/>
            <person name="Won Y.J."/>
        </authorList>
    </citation>
    <scope>NUCLEOTIDE SEQUENCE [LARGE SCALE GENOMIC DNA]</scope>
    <source>
        <strain evidence="2">Wonlab-2016</strain>
    </source>
</reference>
<dbReference type="InterPro" id="IPR004875">
    <property type="entry name" value="DDE_SF_endonuclease_dom"/>
</dbReference>
<comment type="caution">
    <text evidence="2">The sequence shown here is derived from an EMBL/GenBank/DDBJ whole genome shotgun (WGS) entry which is preliminary data.</text>
</comment>
<keyword evidence="3" id="KW-1185">Reference proteome</keyword>
<feature type="domain" description="DDE-1" evidence="1">
    <location>
        <begin position="1"/>
        <end position="90"/>
    </location>
</feature>